<evidence type="ECO:0000313" key="2">
    <source>
        <dbReference type="EMBL" id="TRY62236.1"/>
    </source>
</evidence>
<evidence type="ECO:0000256" key="1">
    <source>
        <dbReference type="SAM" id="Phobius"/>
    </source>
</evidence>
<dbReference type="PANTHER" id="PTHR31025:SF27">
    <property type="entry name" value="SI:CH211-193K19.2-RELATED"/>
    <property type="match status" value="1"/>
</dbReference>
<dbReference type="AlphaFoldDB" id="A0A553N9W5"/>
<reference evidence="2 3" key="1">
    <citation type="journal article" date="2019" name="Sci. Data">
        <title>Hybrid genome assembly and annotation of Danionella translucida.</title>
        <authorList>
            <person name="Kadobianskyi M."/>
            <person name="Schulze L."/>
            <person name="Schuelke M."/>
            <person name="Judkewitz B."/>
        </authorList>
    </citation>
    <scope>NUCLEOTIDE SEQUENCE [LARGE SCALE GENOMIC DNA]</scope>
    <source>
        <strain evidence="2 3">Bolton</strain>
    </source>
</reference>
<protein>
    <submittedName>
        <fullName evidence="2">Uncharacterized protein</fullName>
    </submittedName>
</protein>
<keyword evidence="1" id="KW-0472">Membrane</keyword>
<feature type="transmembrane region" description="Helical" evidence="1">
    <location>
        <begin position="75"/>
        <end position="96"/>
    </location>
</feature>
<sequence>MVSLRDNIYTRRECILKGLCIYLNEDPQNLVKDYVDSGQSTEADIQKTTLGIYVKRHASADASKDVGILLEGVEVLSGVGNVAFATAMLLGLIYSLNLTYPNELRYTFEVLQKLILELDSKTF</sequence>
<proteinExistence type="predicted"/>
<keyword evidence="1" id="KW-0812">Transmembrane</keyword>
<accession>A0A553N9W5</accession>
<keyword evidence="1" id="KW-1133">Transmembrane helix</keyword>
<gene>
    <name evidence="2" type="ORF">DNTS_020201</name>
</gene>
<dbReference type="Proteomes" id="UP000316079">
    <property type="component" value="Unassembled WGS sequence"/>
</dbReference>
<evidence type="ECO:0000313" key="3">
    <source>
        <dbReference type="Proteomes" id="UP000316079"/>
    </source>
</evidence>
<dbReference type="PANTHER" id="PTHR31025">
    <property type="entry name" value="SI:CH211-196P9.1-RELATED"/>
    <property type="match status" value="1"/>
</dbReference>
<dbReference type="EMBL" id="SRMA01027013">
    <property type="protein sequence ID" value="TRY62236.1"/>
    <property type="molecule type" value="Genomic_DNA"/>
</dbReference>
<keyword evidence="3" id="KW-1185">Reference proteome</keyword>
<comment type="caution">
    <text evidence="2">The sequence shown here is derived from an EMBL/GenBank/DDBJ whole genome shotgun (WGS) entry which is preliminary data.</text>
</comment>
<name>A0A553N9W5_9TELE</name>
<organism evidence="2 3">
    <name type="scientific">Danionella cerebrum</name>
    <dbReference type="NCBI Taxonomy" id="2873325"/>
    <lineage>
        <taxon>Eukaryota</taxon>
        <taxon>Metazoa</taxon>
        <taxon>Chordata</taxon>
        <taxon>Craniata</taxon>
        <taxon>Vertebrata</taxon>
        <taxon>Euteleostomi</taxon>
        <taxon>Actinopterygii</taxon>
        <taxon>Neopterygii</taxon>
        <taxon>Teleostei</taxon>
        <taxon>Ostariophysi</taxon>
        <taxon>Cypriniformes</taxon>
        <taxon>Danionidae</taxon>
        <taxon>Danioninae</taxon>
        <taxon>Danionella</taxon>
    </lineage>
</organism>
<dbReference type="STRING" id="623744.A0A553N9W5"/>
<dbReference type="OrthoDB" id="8895157at2759"/>